<gene>
    <name evidence="1" type="ORF">KPL71_000527</name>
</gene>
<sequence>MAAISSISRLVVFIILVCNDVTPSTAFASTELEREALLNSGWWNSSQSMANYPSDHCKWTGITCNSIGSIIEINSSEMDNYFIEGELRKFNFTCFPNLKSLEIRSSYFFYESIPSEIGALSKLQMLNLSSNYLIGAIPSEIGRLNHLIYLDLSRNNLNGSIPLEIGNLKVLHVVDLSYNNLAGPIPWTIGNLTNLKSLNLSANQLSDLLPQQVGDLGNLDSLLLSSNNLIGPIPSTLGHLTNLTYLNLAYNQLNRSIPPELMNCSKLHKLILRNNRFSGSIPSTIVNLQELGYLDLSHNFISGKIPSQLGEIPRLYKVDLSMNNLTGTISGPIRKVPDLIVSQNKLDSENAPPPQEFKGNKGKPQKVPSRLVVIILPIVLLLILVCIFTFLCLRRPKVRKAKPTETKKTRCGDEFSVWNYDGRITFEEIIVATEDFDIKYCIGTGGYGSVYRAQLPSGKIVALKKLHHSETELAFLESFQTEARLLSQIRHRNIVKLYGFCLHKKCMFLIYKYMRRGSLFCVLRNDDEAIQLDWTKRVNIVKSMAHALSYLHYDCIPSIVHRDISSNNILLNSKLEAFVADFGVARLLHSDSSNRTVVAGTHGYIAPELAYTMVVTEKCDVFGFGVVALEVLMGRHPGDLLSSFNPKIMLIDLLDQRAPSPIDDQTVIQDIILVSKIAFACLRSKPKSRPTMRRVSKEFLVRKTALEKPALQEISISELRNQGMYLIDQYDC</sequence>
<keyword evidence="1" id="KW-0675">Receptor</keyword>
<protein>
    <submittedName>
        <fullName evidence="1">MDIS1-interacting receptor like kinase 2</fullName>
    </submittedName>
</protein>
<organism evidence="1 2">
    <name type="scientific">Citrus sinensis</name>
    <name type="common">Sweet orange</name>
    <name type="synonym">Citrus aurantium var. sinensis</name>
    <dbReference type="NCBI Taxonomy" id="2711"/>
    <lineage>
        <taxon>Eukaryota</taxon>
        <taxon>Viridiplantae</taxon>
        <taxon>Streptophyta</taxon>
        <taxon>Embryophyta</taxon>
        <taxon>Tracheophyta</taxon>
        <taxon>Spermatophyta</taxon>
        <taxon>Magnoliopsida</taxon>
        <taxon>eudicotyledons</taxon>
        <taxon>Gunneridae</taxon>
        <taxon>Pentapetalae</taxon>
        <taxon>rosids</taxon>
        <taxon>malvids</taxon>
        <taxon>Sapindales</taxon>
        <taxon>Rutaceae</taxon>
        <taxon>Aurantioideae</taxon>
        <taxon>Citrus</taxon>
    </lineage>
</organism>
<keyword evidence="1" id="KW-0418">Kinase</keyword>
<keyword evidence="2" id="KW-1185">Reference proteome</keyword>
<accession>A0ACB8NQF6</accession>
<comment type="caution">
    <text evidence="1">The sequence shown here is derived from an EMBL/GenBank/DDBJ whole genome shotgun (WGS) entry which is preliminary data.</text>
</comment>
<dbReference type="EMBL" id="CM039170">
    <property type="protein sequence ID" value="KAH9800049.1"/>
    <property type="molecule type" value="Genomic_DNA"/>
</dbReference>
<evidence type="ECO:0000313" key="1">
    <source>
        <dbReference type="EMBL" id="KAH9800049.1"/>
    </source>
</evidence>
<name>A0ACB8NQF6_CITSI</name>
<evidence type="ECO:0000313" key="2">
    <source>
        <dbReference type="Proteomes" id="UP000829398"/>
    </source>
</evidence>
<proteinExistence type="predicted"/>
<reference evidence="2" key="1">
    <citation type="journal article" date="2023" name="Hortic. Res.">
        <title>A chromosome-level phased genome enabling allele-level studies in sweet orange: a case study on citrus Huanglongbing tolerance.</title>
        <authorList>
            <person name="Wu B."/>
            <person name="Yu Q."/>
            <person name="Deng Z."/>
            <person name="Duan Y."/>
            <person name="Luo F."/>
            <person name="Gmitter F. Jr."/>
        </authorList>
    </citation>
    <scope>NUCLEOTIDE SEQUENCE [LARGE SCALE GENOMIC DNA]</scope>
    <source>
        <strain evidence="2">cv. Valencia</strain>
    </source>
</reference>
<keyword evidence="1" id="KW-0808">Transferase</keyword>
<dbReference type="Proteomes" id="UP000829398">
    <property type="component" value="Chromosome 1"/>
</dbReference>